<feature type="domain" description="OmpR/PhoB-type" evidence="10">
    <location>
        <begin position="130"/>
        <end position="231"/>
    </location>
</feature>
<evidence type="ECO:0000256" key="8">
    <source>
        <dbReference type="PROSITE-ProRule" id="PRU01091"/>
    </source>
</evidence>
<dbReference type="InterPro" id="IPR001789">
    <property type="entry name" value="Sig_transdc_resp-reg_receiver"/>
</dbReference>
<evidence type="ECO:0000256" key="5">
    <source>
        <dbReference type="ARBA" id="ARBA00023125"/>
    </source>
</evidence>
<dbReference type="SMART" id="SM00448">
    <property type="entry name" value="REC"/>
    <property type="match status" value="1"/>
</dbReference>
<dbReference type="Gene3D" id="1.10.10.10">
    <property type="entry name" value="Winged helix-like DNA-binding domain superfamily/Winged helix DNA-binding domain"/>
    <property type="match status" value="1"/>
</dbReference>
<reference evidence="11 12" key="1">
    <citation type="submission" date="2014-08" db="EMBL/GenBank/DDBJ databases">
        <title>Comparative genomics of the Paenibacillus odorifer group.</title>
        <authorList>
            <person name="den Bakker H.C."/>
            <person name="Tsai Y.-C."/>
            <person name="Martin N."/>
            <person name="Korlach J."/>
            <person name="Wiedmann M."/>
        </authorList>
    </citation>
    <scope>NUCLEOTIDE SEQUENCE [LARGE SCALE GENOMIC DNA]</scope>
    <source>
        <strain evidence="11 12">DSM 15220</strain>
    </source>
</reference>
<evidence type="ECO:0000313" key="11">
    <source>
        <dbReference type="EMBL" id="AIQ70769.1"/>
    </source>
</evidence>
<dbReference type="GO" id="GO:0000976">
    <property type="term" value="F:transcription cis-regulatory region binding"/>
    <property type="evidence" value="ECO:0007669"/>
    <property type="project" value="TreeGrafter"/>
</dbReference>
<dbReference type="PANTHER" id="PTHR48111:SF73">
    <property type="entry name" value="ALKALINE PHOSPHATASE SYNTHESIS TRANSCRIPTIONAL REGULATORY PROTEIN PHOP"/>
    <property type="match status" value="1"/>
</dbReference>
<keyword evidence="5 8" id="KW-0238">DNA-binding</keyword>
<evidence type="ECO:0000256" key="7">
    <source>
        <dbReference type="PROSITE-ProRule" id="PRU00169"/>
    </source>
</evidence>
<evidence type="ECO:0000259" key="10">
    <source>
        <dbReference type="PROSITE" id="PS51755"/>
    </source>
</evidence>
<keyword evidence="6" id="KW-0804">Transcription</keyword>
<dbReference type="EMBL" id="CP009287">
    <property type="protein sequence ID" value="AIQ70769.1"/>
    <property type="molecule type" value="Genomic_DNA"/>
</dbReference>
<keyword evidence="4" id="KW-0805">Transcription regulation</keyword>
<dbReference type="InterPro" id="IPR001867">
    <property type="entry name" value="OmpR/PhoB-type_DNA-bd"/>
</dbReference>
<organism evidence="11 12">
    <name type="scientific">Paenibacillus graminis</name>
    <dbReference type="NCBI Taxonomy" id="189425"/>
    <lineage>
        <taxon>Bacteria</taxon>
        <taxon>Bacillati</taxon>
        <taxon>Bacillota</taxon>
        <taxon>Bacilli</taxon>
        <taxon>Bacillales</taxon>
        <taxon>Paenibacillaceae</taxon>
        <taxon>Paenibacillus</taxon>
    </lineage>
</organism>
<accession>A0A089NNX2</accession>
<dbReference type="GO" id="GO:0006355">
    <property type="term" value="P:regulation of DNA-templated transcription"/>
    <property type="evidence" value="ECO:0007669"/>
    <property type="project" value="InterPro"/>
</dbReference>
<dbReference type="eggNOG" id="COG0745">
    <property type="taxonomic scope" value="Bacteria"/>
</dbReference>
<keyword evidence="12" id="KW-1185">Reference proteome</keyword>
<dbReference type="HOGENOM" id="CLU_000445_30_4_9"/>
<evidence type="ECO:0000259" key="9">
    <source>
        <dbReference type="PROSITE" id="PS50110"/>
    </source>
</evidence>
<evidence type="ECO:0000256" key="1">
    <source>
        <dbReference type="ARBA" id="ARBA00004496"/>
    </source>
</evidence>
<dbReference type="Gene3D" id="6.10.250.690">
    <property type="match status" value="1"/>
</dbReference>
<dbReference type="InterPro" id="IPR016032">
    <property type="entry name" value="Sig_transdc_resp-reg_C-effctor"/>
</dbReference>
<dbReference type="InterPro" id="IPR036388">
    <property type="entry name" value="WH-like_DNA-bd_sf"/>
</dbReference>
<dbReference type="FunFam" id="3.40.50.2300:FF:000001">
    <property type="entry name" value="DNA-binding response regulator PhoB"/>
    <property type="match status" value="1"/>
</dbReference>
<evidence type="ECO:0000313" key="12">
    <source>
        <dbReference type="Proteomes" id="UP000029500"/>
    </source>
</evidence>
<sequence length="235" mass="26384">MGTSTILLVDDEKDILQVIRAYLEKSNYIVYEAETGTGALQLFEQLKPDLVVLDLMLPDISGEEICRIIRSSSNTPILMLTAKSSEDDLVNGLLTGADDYITKPFSPRELLARITSLLRRTRPQLNWEQGSARSFGGGSLSIDAERHEVKVEGALVALTPLEFKLLECLSGNPKRAYSRYELVNLIQGDDFDGFERTIDVHIKNLRQKIGDDSRQPRYIATVFGVGYKFLVNRDE</sequence>
<gene>
    <name evidence="11" type="ORF">PGRAT_26455</name>
</gene>
<dbReference type="Gene3D" id="3.40.50.2300">
    <property type="match status" value="1"/>
</dbReference>
<feature type="modified residue" description="4-aspartylphosphate" evidence="7">
    <location>
        <position position="54"/>
    </location>
</feature>
<name>A0A089NNX2_9BACL</name>
<evidence type="ECO:0000256" key="3">
    <source>
        <dbReference type="ARBA" id="ARBA00023012"/>
    </source>
</evidence>
<keyword evidence="3" id="KW-0902">Two-component regulatory system</keyword>
<comment type="subcellular location">
    <subcellularLocation>
        <location evidence="1">Cytoplasm</location>
    </subcellularLocation>
</comment>
<dbReference type="AlphaFoldDB" id="A0A089NNX2"/>
<dbReference type="KEGG" id="pgm:PGRAT_26455"/>
<feature type="DNA-binding region" description="OmpR/PhoB-type" evidence="8">
    <location>
        <begin position="130"/>
        <end position="231"/>
    </location>
</feature>
<dbReference type="SMART" id="SM00862">
    <property type="entry name" value="Trans_reg_C"/>
    <property type="match status" value="1"/>
</dbReference>
<dbReference type="CDD" id="cd00383">
    <property type="entry name" value="trans_reg_C"/>
    <property type="match status" value="1"/>
</dbReference>
<evidence type="ECO:0000256" key="6">
    <source>
        <dbReference type="ARBA" id="ARBA00023163"/>
    </source>
</evidence>
<dbReference type="Pfam" id="PF00486">
    <property type="entry name" value="Trans_reg_C"/>
    <property type="match status" value="1"/>
</dbReference>
<dbReference type="InterPro" id="IPR011006">
    <property type="entry name" value="CheY-like_superfamily"/>
</dbReference>
<dbReference type="InterPro" id="IPR039420">
    <property type="entry name" value="WalR-like"/>
</dbReference>
<dbReference type="SUPFAM" id="SSF46894">
    <property type="entry name" value="C-terminal effector domain of the bipartite response regulators"/>
    <property type="match status" value="1"/>
</dbReference>
<protein>
    <submittedName>
        <fullName evidence="11">Transcriptional regulator</fullName>
    </submittedName>
</protein>
<dbReference type="STRING" id="189425.PGRAT_26455"/>
<dbReference type="Proteomes" id="UP000029500">
    <property type="component" value="Chromosome"/>
</dbReference>
<dbReference type="GO" id="GO:0032993">
    <property type="term" value="C:protein-DNA complex"/>
    <property type="evidence" value="ECO:0007669"/>
    <property type="project" value="TreeGrafter"/>
</dbReference>
<dbReference type="FunFam" id="1.10.10.10:FF:000018">
    <property type="entry name" value="DNA-binding response regulator ResD"/>
    <property type="match status" value="1"/>
</dbReference>
<dbReference type="PROSITE" id="PS51755">
    <property type="entry name" value="OMPR_PHOB"/>
    <property type="match status" value="1"/>
</dbReference>
<dbReference type="GO" id="GO:0005829">
    <property type="term" value="C:cytosol"/>
    <property type="evidence" value="ECO:0007669"/>
    <property type="project" value="TreeGrafter"/>
</dbReference>
<feature type="domain" description="Response regulatory" evidence="9">
    <location>
        <begin position="5"/>
        <end position="118"/>
    </location>
</feature>
<dbReference type="GO" id="GO:0000156">
    <property type="term" value="F:phosphorelay response regulator activity"/>
    <property type="evidence" value="ECO:0007669"/>
    <property type="project" value="TreeGrafter"/>
</dbReference>
<evidence type="ECO:0000256" key="2">
    <source>
        <dbReference type="ARBA" id="ARBA00022553"/>
    </source>
</evidence>
<proteinExistence type="predicted"/>
<dbReference type="PROSITE" id="PS50110">
    <property type="entry name" value="RESPONSE_REGULATORY"/>
    <property type="match status" value="1"/>
</dbReference>
<dbReference type="SUPFAM" id="SSF52172">
    <property type="entry name" value="CheY-like"/>
    <property type="match status" value="1"/>
</dbReference>
<evidence type="ECO:0000256" key="4">
    <source>
        <dbReference type="ARBA" id="ARBA00023015"/>
    </source>
</evidence>
<dbReference type="Pfam" id="PF00072">
    <property type="entry name" value="Response_reg"/>
    <property type="match status" value="1"/>
</dbReference>
<dbReference type="PANTHER" id="PTHR48111">
    <property type="entry name" value="REGULATOR OF RPOS"/>
    <property type="match status" value="1"/>
</dbReference>
<keyword evidence="2 7" id="KW-0597">Phosphoprotein</keyword>